<organism evidence="1 2">
    <name type="scientific">Gordonia cholesterolivorans</name>
    <dbReference type="NCBI Taxonomy" id="559625"/>
    <lineage>
        <taxon>Bacteria</taxon>
        <taxon>Bacillati</taxon>
        <taxon>Actinomycetota</taxon>
        <taxon>Actinomycetes</taxon>
        <taxon>Mycobacteriales</taxon>
        <taxon>Gordoniaceae</taxon>
        <taxon>Gordonia</taxon>
    </lineage>
</organism>
<dbReference type="EMBL" id="BAAARB010000012">
    <property type="protein sequence ID" value="GAA2382760.1"/>
    <property type="molecule type" value="Genomic_DNA"/>
</dbReference>
<reference evidence="1 2" key="1">
    <citation type="journal article" date="2019" name="Int. J. Syst. Evol. Microbiol.">
        <title>The Global Catalogue of Microorganisms (GCM) 10K type strain sequencing project: providing services to taxonomists for standard genome sequencing and annotation.</title>
        <authorList>
            <consortium name="The Broad Institute Genomics Platform"/>
            <consortium name="The Broad Institute Genome Sequencing Center for Infectious Disease"/>
            <person name="Wu L."/>
            <person name="Ma J."/>
        </authorList>
    </citation>
    <scope>NUCLEOTIDE SEQUENCE [LARGE SCALE GENOMIC DNA]</scope>
    <source>
        <strain evidence="1 2">JCM 16227</strain>
    </source>
</reference>
<protein>
    <submittedName>
        <fullName evidence="1">Uncharacterized protein</fullName>
    </submittedName>
</protein>
<evidence type="ECO:0000313" key="1">
    <source>
        <dbReference type="EMBL" id="GAA2382760.1"/>
    </source>
</evidence>
<gene>
    <name evidence="1" type="ORF">GCM10009855_23650</name>
</gene>
<name>A0ABN3HKS0_9ACTN</name>
<comment type="caution">
    <text evidence="1">The sequence shown here is derived from an EMBL/GenBank/DDBJ whole genome shotgun (WGS) entry which is preliminary data.</text>
</comment>
<evidence type="ECO:0000313" key="2">
    <source>
        <dbReference type="Proteomes" id="UP001501170"/>
    </source>
</evidence>
<sequence length="147" mass="15667">MEHCTAEEILGLFADAPLGVRPLGKKKLSLLPVFQLRGRTLPDDAAKTLTRTQSVLGDALTFTERGGRPWVYKNYVWGTDAGAEVVPAVSRVDGRPVYAADFSADFLGEPVSLHEYRQLTPGVWIARDIGGGSGPTSTPTGGVIALS</sequence>
<proteinExistence type="predicted"/>
<keyword evidence="2" id="KW-1185">Reference proteome</keyword>
<accession>A0ABN3HKS0</accession>
<dbReference type="Proteomes" id="UP001501170">
    <property type="component" value="Unassembled WGS sequence"/>
</dbReference>